<feature type="compositionally biased region" description="Polar residues" evidence="1">
    <location>
        <begin position="635"/>
        <end position="652"/>
    </location>
</feature>
<feature type="region of interest" description="Disordered" evidence="1">
    <location>
        <begin position="1218"/>
        <end position="1254"/>
    </location>
</feature>
<feature type="compositionally biased region" description="Low complexity" evidence="1">
    <location>
        <begin position="394"/>
        <end position="411"/>
    </location>
</feature>
<reference evidence="3" key="1">
    <citation type="journal article" date="2020" name="Stud. Mycol.">
        <title>101 Dothideomycetes genomes: a test case for predicting lifestyles and emergence of pathogens.</title>
        <authorList>
            <person name="Haridas S."/>
            <person name="Albert R."/>
            <person name="Binder M."/>
            <person name="Bloem J."/>
            <person name="Labutti K."/>
            <person name="Salamov A."/>
            <person name="Andreopoulos B."/>
            <person name="Baker S."/>
            <person name="Barry K."/>
            <person name="Bills G."/>
            <person name="Bluhm B."/>
            <person name="Cannon C."/>
            <person name="Castanera R."/>
            <person name="Culley D."/>
            <person name="Daum C."/>
            <person name="Ezra D."/>
            <person name="Gonzalez J."/>
            <person name="Henrissat B."/>
            <person name="Kuo A."/>
            <person name="Liang C."/>
            <person name="Lipzen A."/>
            <person name="Lutzoni F."/>
            <person name="Magnuson J."/>
            <person name="Mondo S."/>
            <person name="Nolan M."/>
            <person name="Ohm R."/>
            <person name="Pangilinan J."/>
            <person name="Park H.-J."/>
            <person name="Ramirez L."/>
            <person name="Alfaro M."/>
            <person name="Sun H."/>
            <person name="Tritt A."/>
            <person name="Yoshinaga Y."/>
            <person name="Zwiers L.-H."/>
            <person name="Turgeon B."/>
            <person name="Goodwin S."/>
            <person name="Spatafora J."/>
            <person name="Crous P."/>
            <person name="Grigoriev I."/>
        </authorList>
    </citation>
    <scope>NUCLEOTIDE SEQUENCE</scope>
    <source>
        <strain evidence="3">CBS 207.26</strain>
    </source>
</reference>
<dbReference type="Pfam" id="PF25823">
    <property type="entry name" value="Ams2-SPT21_N"/>
    <property type="match status" value="1"/>
</dbReference>
<feature type="region of interest" description="Disordered" evidence="1">
    <location>
        <begin position="1053"/>
        <end position="1083"/>
    </location>
</feature>
<dbReference type="PANTHER" id="PTHR39147:SF1">
    <property type="entry name" value="PROTEIN SPT21"/>
    <property type="match status" value="1"/>
</dbReference>
<feature type="compositionally biased region" description="Polar residues" evidence="1">
    <location>
        <begin position="557"/>
        <end position="569"/>
    </location>
</feature>
<dbReference type="GO" id="GO:0008270">
    <property type="term" value="F:zinc ion binding"/>
    <property type="evidence" value="ECO:0007669"/>
    <property type="project" value="InterPro"/>
</dbReference>
<dbReference type="GO" id="GO:0000183">
    <property type="term" value="P:rDNA heterochromatin formation"/>
    <property type="evidence" value="ECO:0007669"/>
    <property type="project" value="TreeGrafter"/>
</dbReference>
<dbReference type="InterPro" id="IPR013088">
    <property type="entry name" value="Znf_NHR/GATA"/>
</dbReference>
<feature type="region of interest" description="Disordered" evidence="1">
    <location>
        <begin position="432"/>
        <end position="709"/>
    </location>
</feature>
<dbReference type="OrthoDB" id="3199820at2759"/>
<protein>
    <recommendedName>
        <fullName evidence="2">Ams2/SPT21 N-terminal domain-containing protein</fullName>
    </recommendedName>
</protein>
<dbReference type="Gene3D" id="3.30.50.10">
    <property type="entry name" value="Erythroid Transcription Factor GATA-1, subunit A"/>
    <property type="match status" value="1"/>
</dbReference>
<accession>A0A6A6DQS0</accession>
<evidence type="ECO:0000313" key="3">
    <source>
        <dbReference type="EMBL" id="KAF2181924.1"/>
    </source>
</evidence>
<feature type="compositionally biased region" description="Low complexity" evidence="1">
    <location>
        <begin position="612"/>
        <end position="624"/>
    </location>
</feature>
<dbReference type="InterPro" id="IPR042403">
    <property type="entry name" value="Spt21/Ams2"/>
</dbReference>
<dbReference type="Proteomes" id="UP000800200">
    <property type="component" value="Unassembled WGS sequence"/>
</dbReference>
<feature type="compositionally biased region" description="Polar residues" evidence="1">
    <location>
        <begin position="879"/>
        <end position="893"/>
    </location>
</feature>
<evidence type="ECO:0000313" key="4">
    <source>
        <dbReference type="Proteomes" id="UP000800200"/>
    </source>
</evidence>
<gene>
    <name evidence="3" type="ORF">K469DRAFT_637249</name>
</gene>
<feature type="region of interest" description="Disordered" evidence="1">
    <location>
        <begin position="816"/>
        <end position="903"/>
    </location>
</feature>
<organism evidence="3 4">
    <name type="scientific">Zopfia rhizophila CBS 207.26</name>
    <dbReference type="NCBI Taxonomy" id="1314779"/>
    <lineage>
        <taxon>Eukaryota</taxon>
        <taxon>Fungi</taxon>
        <taxon>Dikarya</taxon>
        <taxon>Ascomycota</taxon>
        <taxon>Pezizomycotina</taxon>
        <taxon>Dothideomycetes</taxon>
        <taxon>Dothideomycetes incertae sedis</taxon>
        <taxon>Zopfiaceae</taxon>
        <taxon>Zopfia</taxon>
    </lineage>
</organism>
<evidence type="ECO:0000256" key="1">
    <source>
        <dbReference type="SAM" id="MobiDB-lite"/>
    </source>
</evidence>
<dbReference type="GO" id="GO:0006357">
    <property type="term" value="P:regulation of transcription by RNA polymerase II"/>
    <property type="evidence" value="ECO:0007669"/>
    <property type="project" value="TreeGrafter"/>
</dbReference>
<feature type="region of interest" description="Disordered" evidence="1">
    <location>
        <begin position="372"/>
        <end position="418"/>
    </location>
</feature>
<dbReference type="PANTHER" id="PTHR39147">
    <property type="entry name" value="PROTEIN SPT21"/>
    <property type="match status" value="1"/>
</dbReference>
<name>A0A6A6DQS0_9PEZI</name>
<dbReference type="InterPro" id="IPR057725">
    <property type="entry name" value="Ams2-SPT21_N"/>
</dbReference>
<keyword evidence="4" id="KW-1185">Reference proteome</keyword>
<feature type="compositionally biased region" description="Basic and acidic residues" evidence="1">
    <location>
        <begin position="982"/>
        <end position="993"/>
    </location>
</feature>
<feature type="compositionally biased region" description="Basic residues" evidence="1">
    <location>
        <begin position="835"/>
        <end position="850"/>
    </location>
</feature>
<feature type="domain" description="Ams2/SPT21 N-terminal" evidence="2">
    <location>
        <begin position="32"/>
        <end position="171"/>
    </location>
</feature>
<dbReference type="AlphaFoldDB" id="A0A6A6DQS0"/>
<sequence length="1254" mass="134823">MSSPSNYREVHSLQLVPATAVDEDGDASSDIPRRLMRVKILYTFDDQNKSNCLARLPYALNIPTVSLDETTQVGVIELKACIQTIVAASPELVAKLGHDYTVYAYDYSEYETPLVGQGMLSWILASASSTPSAPAHQSQTMVTGRVCKNILGLFSNGIKETLEVRLKLVPVPTCLQSEYVENMERYRSLSKIMPEGLDYAAWADFLKANPAIGQLAKNPSENTSQRSQRSPVGGVESFHQMLTRPMPTEEESRSNRSSEQRGLSYSAQGTRASSPAMSTASFNPYQVNQDAGSRPVSRASIRSETTPQSRNYASASGTVQDQNEEGPPKKRARVTKAKRPKKTVLGVNNDSLRVTASTAASVRLHRPIPTNPATAIASIEQVPRAPTPRPEDMGLPQQRPRGRPAAPSALRHGSMDESTRYASPYLESGLFSDNVADSADDERGGSAGETPMEIPSSPPVIPQRIASSAPSSPGLPSLPYPADSGFVSDLNLGRDEDDGEIGGRGWEGSDLPLAAEMRIRRRQDRSQNPWTEVAPGPMELLPKTYVPIPKAYPRPRATSTAEKPETANNVPPPELSGNFPMNGEEHAAILSQPQTECSAATNAGCPNEDAPSQSVPQQLQQSSSTNAGSPDAAASTVTPSDTNITSQPSDRTSTPRPAPPKRSKPSKPRGLPRSHTWSEASREPMSDAAVPVEGITQQPRSGSGAKRRQNIKDKLDACIAAGEMPAFCNNCGEIDTPTWRKTYARLETGTPADIKVSTDGSGIVGFEIVEPADDDEGPQQYRIFKQVLEQEEKDSGTFQLLQLCNPCGLWLNKKGNMRPPNVWQNPRTAPNPDKPKRKRNPPKGPRKKPKGQNDDIRSDAPIPHSEPVMPNAGEVPASTDGSADHQINPSVRSRASGFETNGAAGAQLNEATAAALLRRAIQSSPAGFRRGSKDSPIDLEPELTPKPTRRLLFPSPRRAGEVKSLADNRATVSPTTSAPAPKNDEPARRTLDRDVEDNDKENCPPPVLNGDDDLAHLFEDPISPKTTPTKGPPLQDLLKTPTPRSRCVATLTPKRGDENSADPFGIGLTTPTRSLTTPNRSGRAATVAPLTPFTAQLNALLSDGLQSSPIRNMDLSAFGPFPSPRRTSSCGVQYVNFATEDFMSSDLPMPSSPPPGLGFSLYEDPETATIGLWSGPSIFEGSDAVMPEQQEACEAGRESTVEGSKTHVTVDFAAIIREVVGDGENSGKQEREQTGDGEEDAKPMVAADGSEATS</sequence>
<feature type="compositionally biased region" description="Polar residues" evidence="1">
    <location>
        <begin position="300"/>
        <end position="321"/>
    </location>
</feature>
<feature type="compositionally biased region" description="Basic residues" evidence="1">
    <location>
        <begin position="659"/>
        <end position="672"/>
    </location>
</feature>
<feature type="compositionally biased region" description="Basic and acidic residues" evidence="1">
    <location>
        <begin position="250"/>
        <end position="259"/>
    </location>
</feature>
<feature type="region of interest" description="Disordered" evidence="1">
    <location>
        <begin position="922"/>
        <end position="1040"/>
    </location>
</feature>
<feature type="compositionally biased region" description="Polar residues" evidence="1">
    <location>
        <begin position="217"/>
        <end position="230"/>
    </location>
</feature>
<feature type="compositionally biased region" description="Polar residues" evidence="1">
    <location>
        <begin position="591"/>
        <end position="601"/>
    </location>
</feature>
<feature type="compositionally biased region" description="Basic and acidic residues" evidence="1">
    <location>
        <begin position="1225"/>
        <end position="1234"/>
    </location>
</feature>
<feature type="compositionally biased region" description="Basic residues" evidence="1">
    <location>
        <begin position="329"/>
        <end position="339"/>
    </location>
</feature>
<feature type="compositionally biased region" description="Low complexity" evidence="1">
    <location>
        <begin position="466"/>
        <end position="482"/>
    </location>
</feature>
<feature type="compositionally biased region" description="Polar residues" evidence="1">
    <location>
        <begin position="260"/>
        <end position="291"/>
    </location>
</feature>
<dbReference type="EMBL" id="ML994650">
    <property type="protein sequence ID" value="KAF2181924.1"/>
    <property type="molecule type" value="Genomic_DNA"/>
</dbReference>
<proteinExistence type="predicted"/>
<feature type="compositionally biased region" description="Polar residues" evidence="1">
    <location>
        <begin position="1069"/>
        <end position="1080"/>
    </location>
</feature>
<evidence type="ECO:0000259" key="2">
    <source>
        <dbReference type="Pfam" id="PF25823"/>
    </source>
</evidence>
<dbReference type="SUPFAM" id="SSF57716">
    <property type="entry name" value="Glucocorticoid receptor-like (DNA-binding domain)"/>
    <property type="match status" value="1"/>
</dbReference>
<feature type="region of interest" description="Disordered" evidence="1">
    <location>
        <begin position="216"/>
        <end position="339"/>
    </location>
</feature>
<dbReference type="GO" id="GO:0030466">
    <property type="term" value="P:silent mating-type cassette heterochromatin formation"/>
    <property type="evidence" value="ECO:0007669"/>
    <property type="project" value="TreeGrafter"/>
</dbReference>